<proteinExistence type="predicted"/>
<evidence type="ECO:0000256" key="1">
    <source>
        <dbReference type="ARBA" id="ARBA00023015"/>
    </source>
</evidence>
<dbReference type="Pfam" id="PF12833">
    <property type="entry name" value="HTH_18"/>
    <property type="match status" value="1"/>
</dbReference>
<feature type="domain" description="HTH araC/xylS-type" evidence="4">
    <location>
        <begin position="2"/>
        <end position="100"/>
    </location>
</feature>
<dbReference type="SUPFAM" id="SSF46689">
    <property type="entry name" value="Homeodomain-like"/>
    <property type="match status" value="2"/>
</dbReference>
<dbReference type="PROSITE" id="PS01124">
    <property type="entry name" value="HTH_ARAC_FAMILY_2"/>
    <property type="match status" value="1"/>
</dbReference>
<keyword evidence="2" id="KW-0238">DNA-binding</keyword>
<dbReference type="InterPro" id="IPR018060">
    <property type="entry name" value="HTH_AraC"/>
</dbReference>
<dbReference type="Gene3D" id="3.20.80.10">
    <property type="entry name" value="Regulatory factor, effector binding domain"/>
    <property type="match status" value="1"/>
</dbReference>
<dbReference type="SMART" id="SM00871">
    <property type="entry name" value="AraC_E_bind"/>
    <property type="match status" value="1"/>
</dbReference>
<dbReference type="InterPro" id="IPR029442">
    <property type="entry name" value="GyrI-like"/>
</dbReference>
<dbReference type="eggNOG" id="COG3449">
    <property type="taxonomic scope" value="Bacteria"/>
</dbReference>
<dbReference type="PROSITE" id="PS00041">
    <property type="entry name" value="HTH_ARAC_FAMILY_1"/>
    <property type="match status" value="1"/>
</dbReference>
<dbReference type="PRINTS" id="PR00032">
    <property type="entry name" value="HTHARAC"/>
</dbReference>
<keyword evidence="3" id="KW-0804">Transcription</keyword>
<evidence type="ECO:0000259" key="4">
    <source>
        <dbReference type="PROSITE" id="PS01124"/>
    </source>
</evidence>
<name>V5WL13_9SPIO</name>
<dbReference type="InterPro" id="IPR010499">
    <property type="entry name" value="AraC_E-bd"/>
</dbReference>
<dbReference type="PANTHER" id="PTHR40055">
    <property type="entry name" value="TRANSCRIPTIONAL REGULATOR YGIV-RELATED"/>
    <property type="match status" value="1"/>
</dbReference>
<dbReference type="Gene3D" id="1.10.10.60">
    <property type="entry name" value="Homeodomain-like"/>
    <property type="match status" value="2"/>
</dbReference>
<dbReference type="KEGG" id="slr:L21SP2_2891"/>
<dbReference type="EMBL" id="CP006939">
    <property type="protein sequence ID" value="AHC16239.1"/>
    <property type="molecule type" value="Genomic_DNA"/>
</dbReference>
<dbReference type="eggNOG" id="COG2207">
    <property type="taxonomic scope" value="Bacteria"/>
</dbReference>
<dbReference type="SUPFAM" id="SSF55136">
    <property type="entry name" value="Probable bacterial effector-binding domain"/>
    <property type="match status" value="1"/>
</dbReference>
<evidence type="ECO:0000256" key="2">
    <source>
        <dbReference type="ARBA" id="ARBA00023125"/>
    </source>
</evidence>
<dbReference type="HOGENOM" id="CLU_000445_81_1_12"/>
<keyword evidence="1" id="KW-0805">Transcription regulation</keyword>
<dbReference type="GO" id="GO:0043565">
    <property type="term" value="F:sequence-specific DNA binding"/>
    <property type="evidence" value="ECO:0007669"/>
    <property type="project" value="InterPro"/>
</dbReference>
<organism evidence="5 6">
    <name type="scientific">Salinispira pacifica</name>
    <dbReference type="NCBI Taxonomy" id="1307761"/>
    <lineage>
        <taxon>Bacteria</taxon>
        <taxon>Pseudomonadati</taxon>
        <taxon>Spirochaetota</taxon>
        <taxon>Spirochaetia</taxon>
        <taxon>Spirochaetales</taxon>
        <taxon>Spirochaetaceae</taxon>
        <taxon>Salinispira</taxon>
    </lineage>
</organism>
<evidence type="ECO:0000313" key="6">
    <source>
        <dbReference type="Proteomes" id="UP000018680"/>
    </source>
</evidence>
<dbReference type="SMART" id="SM00342">
    <property type="entry name" value="HTH_ARAC"/>
    <property type="match status" value="1"/>
</dbReference>
<dbReference type="InterPro" id="IPR050908">
    <property type="entry name" value="SmbC-like"/>
</dbReference>
<dbReference type="AlphaFoldDB" id="V5WL13"/>
<dbReference type="GO" id="GO:0003700">
    <property type="term" value="F:DNA-binding transcription factor activity"/>
    <property type="evidence" value="ECO:0007669"/>
    <property type="project" value="InterPro"/>
</dbReference>
<dbReference type="PANTHER" id="PTHR40055:SF1">
    <property type="entry name" value="TRANSCRIPTIONAL REGULATOR YGIV-RELATED"/>
    <property type="match status" value="1"/>
</dbReference>
<dbReference type="Proteomes" id="UP000018680">
    <property type="component" value="Chromosome"/>
</dbReference>
<dbReference type="InterPro" id="IPR011256">
    <property type="entry name" value="Reg_factor_effector_dom_sf"/>
</dbReference>
<dbReference type="InterPro" id="IPR020449">
    <property type="entry name" value="Tscrpt_reg_AraC-type_HTH"/>
</dbReference>
<dbReference type="Pfam" id="PF06445">
    <property type="entry name" value="GyrI-like"/>
    <property type="match status" value="1"/>
</dbReference>
<gene>
    <name evidence="5" type="ORF">L21SP2_2891</name>
</gene>
<evidence type="ECO:0000313" key="5">
    <source>
        <dbReference type="EMBL" id="AHC16239.1"/>
    </source>
</evidence>
<accession>V5WL13</accession>
<keyword evidence="6" id="KW-1185">Reference proteome</keyword>
<dbReference type="InterPro" id="IPR009057">
    <property type="entry name" value="Homeodomain-like_sf"/>
</dbReference>
<sequence length="295" mass="33579">MNRSLDYIEDHFHSDLSIHEIASFAGISPYHFHRIFQAVTGESLYACVIRLRIERAAARLLTTSISVTEAAYSCGFNDAATFSRAFKKQLGLSPSIWRRKKQKGQDFGKMRKIDHAHTGGSGYNFSNSMNGKWLITPLGVDLKEEPARNIAYVRRQGAFAGDPGFFRDLYSDMSRRYGLISPEKKRIYVIYHNPLGITPDQQLRVSMGFEADEPEDAVANPDVIRLEEGLYIQARYEPGNREYGGAWSDLYRNILPSRGLEPRDGFAYERYAPDCHDRNRGVTRVDICVPVQKLK</sequence>
<evidence type="ECO:0000256" key="3">
    <source>
        <dbReference type="ARBA" id="ARBA00023163"/>
    </source>
</evidence>
<dbReference type="STRING" id="1307761.L21SP2_2891"/>
<protein>
    <submittedName>
        <fullName evidence="5">Transcriptional regulator, AraC family</fullName>
    </submittedName>
</protein>
<dbReference type="InterPro" id="IPR018062">
    <property type="entry name" value="HTH_AraC-typ_CS"/>
</dbReference>
<reference evidence="5 6" key="1">
    <citation type="journal article" date="2015" name="Stand. Genomic Sci.">
        <title>Complete genome sequence and description of Salinispira pacifica gen. nov., sp. nov., a novel spirochaete isolated form a hypersaline microbial mat.</title>
        <authorList>
            <person name="Ben Hania W."/>
            <person name="Joseph M."/>
            <person name="Schumann P."/>
            <person name="Bunk B."/>
            <person name="Fiebig A."/>
            <person name="Sproer C."/>
            <person name="Klenk H.P."/>
            <person name="Fardeau M.L."/>
            <person name="Spring S."/>
        </authorList>
    </citation>
    <scope>NUCLEOTIDE SEQUENCE [LARGE SCALE GENOMIC DNA]</scope>
    <source>
        <strain evidence="5 6">L21-RPul-D2</strain>
    </source>
</reference>